<dbReference type="PANTHER" id="PTHR43025">
    <property type="entry name" value="MONOGALACTOSYLDIACYLGLYCEROL SYNTHASE"/>
    <property type="match status" value="1"/>
</dbReference>
<dbReference type="Proteomes" id="UP000191448">
    <property type="component" value="Unassembled WGS sequence"/>
</dbReference>
<dbReference type="RefSeq" id="WP_080022088.1">
    <property type="nucleotide sequence ID" value="NZ_LTAY01000026.1"/>
</dbReference>
<protein>
    <submittedName>
        <fullName evidence="7">Processive diacylglycerol beta-glucosyltransferase</fullName>
        <ecNumber evidence="7">2.4.1.-</ecNumber>
    </submittedName>
</protein>
<keyword evidence="4 7" id="KW-0808">Transferase</keyword>
<dbReference type="SUPFAM" id="SSF53756">
    <property type="entry name" value="UDP-Glycosyltransferase/glycogen phosphorylase"/>
    <property type="match status" value="1"/>
</dbReference>
<name>A0A1V4SWT2_9CLOT</name>
<dbReference type="OrthoDB" id="9815663at2"/>
<dbReference type="InterPro" id="IPR009695">
    <property type="entry name" value="Diacylglyc_glucosyltr_N"/>
</dbReference>
<evidence type="ECO:0000256" key="3">
    <source>
        <dbReference type="ARBA" id="ARBA00022676"/>
    </source>
</evidence>
<dbReference type="InterPro" id="IPR050519">
    <property type="entry name" value="Glycosyltransf_28_UgtP"/>
</dbReference>
<evidence type="ECO:0000256" key="1">
    <source>
        <dbReference type="ARBA" id="ARBA00004370"/>
    </source>
</evidence>
<dbReference type="Pfam" id="PF04101">
    <property type="entry name" value="Glyco_tran_28_C"/>
    <property type="match status" value="1"/>
</dbReference>
<dbReference type="EC" id="2.4.1.-" evidence="7"/>
<comment type="caution">
    <text evidence="7">The sequence shown here is derived from an EMBL/GenBank/DDBJ whole genome shotgun (WGS) entry which is preliminary data.</text>
</comment>
<dbReference type="InterPro" id="IPR007235">
    <property type="entry name" value="Glyco_trans_28_C"/>
</dbReference>
<comment type="subcellular location">
    <subcellularLocation>
        <location evidence="1">Membrane</location>
    </subcellularLocation>
</comment>
<organism evidence="7 8">
    <name type="scientific">Clostridium thermobutyricum DSM 4928</name>
    <dbReference type="NCBI Taxonomy" id="1121339"/>
    <lineage>
        <taxon>Bacteria</taxon>
        <taxon>Bacillati</taxon>
        <taxon>Bacillota</taxon>
        <taxon>Clostridia</taxon>
        <taxon>Eubacteriales</taxon>
        <taxon>Clostridiaceae</taxon>
        <taxon>Clostridium</taxon>
    </lineage>
</organism>
<sequence length="365" mass="41053">MKKVLILSASTGQGHNQAADSLSVAFKKRGFETSRRDFLEGSSNLLLALFVGSYEVSAMNFPGMYGLFYKLTNNPTINTLSTIPFYLVRKRVFNMIKEENPDLIVTTHPLSICLISGLKRMGVKVPFISIVTDFKAHYTYVSKSTDLYITGSKFTKNWLIKKGINEDKIYPLGIPIKEDFFLRDPNIDDIKQDGYFNVLLMSGSMGLRNISFVLEELLKNPNKLRITVICGNNKELKKNLDHHLSENYKDKKLHILGFSNDIASFMEYSDVLISKPGGLTVTESVAKNLPLIIPFSIPGQESENTEFLTSNGLALSVDKISDINTLINDLIENPSKLSEIKFRIKALSDTYSIEKIIDLSEKLIK</sequence>
<dbReference type="Pfam" id="PF06925">
    <property type="entry name" value="MGDG_synth"/>
    <property type="match status" value="1"/>
</dbReference>
<feature type="domain" description="Diacylglycerol glucosyltransferase N-terminal" evidence="6">
    <location>
        <begin position="15"/>
        <end position="176"/>
    </location>
</feature>
<evidence type="ECO:0000256" key="4">
    <source>
        <dbReference type="ARBA" id="ARBA00022679"/>
    </source>
</evidence>
<dbReference type="GO" id="GO:0016758">
    <property type="term" value="F:hexosyltransferase activity"/>
    <property type="evidence" value="ECO:0007669"/>
    <property type="project" value="InterPro"/>
</dbReference>
<evidence type="ECO:0000313" key="7">
    <source>
        <dbReference type="EMBL" id="OPX49032.1"/>
    </source>
</evidence>
<evidence type="ECO:0000259" key="6">
    <source>
        <dbReference type="Pfam" id="PF06925"/>
    </source>
</evidence>
<evidence type="ECO:0000259" key="5">
    <source>
        <dbReference type="Pfam" id="PF04101"/>
    </source>
</evidence>
<dbReference type="GO" id="GO:0016020">
    <property type="term" value="C:membrane"/>
    <property type="evidence" value="ECO:0007669"/>
    <property type="project" value="UniProtKB-SubCell"/>
</dbReference>
<reference evidence="7 8" key="1">
    <citation type="submission" date="2016-02" db="EMBL/GenBank/DDBJ databases">
        <title>Genome sequence of Clostridium thermobutyricum DSM 4928.</title>
        <authorList>
            <person name="Poehlein A."/>
            <person name="Daniel R."/>
        </authorList>
    </citation>
    <scope>NUCLEOTIDE SEQUENCE [LARGE SCALE GENOMIC DNA]</scope>
    <source>
        <strain evidence="7 8">DSM 4928</strain>
    </source>
</reference>
<dbReference type="Gene3D" id="3.40.50.2000">
    <property type="entry name" value="Glycogen Phosphorylase B"/>
    <property type="match status" value="2"/>
</dbReference>
<dbReference type="EMBL" id="LTAY01000026">
    <property type="protein sequence ID" value="OPX49032.1"/>
    <property type="molecule type" value="Genomic_DNA"/>
</dbReference>
<dbReference type="PANTHER" id="PTHR43025:SF3">
    <property type="entry name" value="MONOGALACTOSYLDIACYLGLYCEROL SYNTHASE 1, CHLOROPLASTIC"/>
    <property type="match status" value="1"/>
</dbReference>
<dbReference type="GO" id="GO:0009247">
    <property type="term" value="P:glycolipid biosynthetic process"/>
    <property type="evidence" value="ECO:0007669"/>
    <property type="project" value="InterPro"/>
</dbReference>
<gene>
    <name evidence="7" type="primary">ugtP</name>
    <name evidence="7" type="ORF">CLTHE_07790</name>
</gene>
<accession>A0A1V4SWT2</accession>
<dbReference type="AlphaFoldDB" id="A0A1V4SWT2"/>
<feature type="domain" description="Glycosyl transferase family 28 C-terminal" evidence="5">
    <location>
        <begin position="198"/>
        <end position="329"/>
    </location>
</feature>
<keyword evidence="3 7" id="KW-0328">Glycosyltransferase</keyword>
<comment type="similarity">
    <text evidence="2">Belongs to the glycosyltransferase 28 family.</text>
</comment>
<evidence type="ECO:0000313" key="8">
    <source>
        <dbReference type="Proteomes" id="UP000191448"/>
    </source>
</evidence>
<evidence type="ECO:0000256" key="2">
    <source>
        <dbReference type="ARBA" id="ARBA00006962"/>
    </source>
</evidence>
<proteinExistence type="inferred from homology"/>